<feature type="compositionally biased region" description="Low complexity" evidence="2">
    <location>
        <begin position="259"/>
        <end position="290"/>
    </location>
</feature>
<feature type="region of interest" description="Disordered" evidence="2">
    <location>
        <begin position="314"/>
        <end position="335"/>
    </location>
</feature>
<organism evidence="3 4">
    <name type="scientific">Nematocida parisii (strain ERTm3)</name>
    <name type="common">Nematode killer fungus</name>
    <dbReference type="NCBI Taxonomy" id="935791"/>
    <lineage>
        <taxon>Eukaryota</taxon>
        <taxon>Fungi</taxon>
        <taxon>Fungi incertae sedis</taxon>
        <taxon>Microsporidia</taxon>
        <taxon>Nematocida</taxon>
    </lineage>
</organism>
<feature type="compositionally biased region" description="Low complexity" evidence="2">
    <location>
        <begin position="320"/>
        <end position="331"/>
    </location>
</feature>
<dbReference type="InParanoid" id="I3EIB6"/>
<dbReference type="OMA" id="HSSHNIF"/>
<reference evidence="3" key="1">
    <citation type="submission" date="2011-01" db="EMBL/GenBank/DDBJ databases">
        <title>The Genome Sequence of Nematocida parisii strain ERTm3.</title>
        <authorList>
            <consortium name="The Broad Institute Genome Sequencing Platform"/>
            <consortium name="The Broad Institute Genome Sequencing Center for Infectious Disease"/>
            <person name="Cuomo C."/>
            <person name="Troemel E."/>
            <person name="Young S.K."/>
            <person name="Zeng Q."/>
            <person name="Gargeya S."/>
            <person name="Fitzgerald M."/>
            <person name="Haas B."/>
            <person name="Abouelleil A."/>
            <person name="Alvarado L."/>
            <person name="Arachchi H.M."/>
            <person name="Berlin A."/>
            <person name="Chapman S.B."/>
            <person name="Gearin G."/>
            <person name="Goldberg J."/>
            <person name="Griggs A."/>
            <person name="Gujja S."/>
            <person name="Hansen M."/>
            <person name="Heiman D."/>
            <person name="Howarth C."/>
            <person name="Larimer J."/>
            <person name="Lui A."/>
            <person name="MacDonald P.J.P."/>
            <person name="McCowen C."/>
            <person name="Montmayeur A."/>
            <person name="Murphy C."/>
            <person name="Neiman D."/>
            <person name="Pearson M."/>
            <person name="Priest M."/>
            <person name="Roberts A."/>
            <person name="Saif S."/>
            <person name="Shea T."/>
            <person name="Sisk P."/>
            <person name="Stolte C."/>
            <person name="Sykes S."/>
            <person name="Wortman J."/>
            <person name="Nusbaum C."/>
            <person name="Birren B."/>
        </authorList>
    </citation>
    <scope>NUCLEOTIDE SEQUENCE</scope>
    <source>
        <strain evidence="3">ERTm3</strain>
    </source>
</reference>
<proteinExistence type="predicted"/>
<accession>I3EIB6</accession>
<name>I3EIB6_NEMP3</name>
<feature type="region of interest" description="Disordered" evidence="2">
    <location>
        <begin position="218"/>
        <end position="290"/>
    </location>
</feature>
<dbReference type="VEuPathDB" id="MicrosporidiaDB:NEQG_00782"/>
<feature type="coiled-coil region" evidence="1">
    <location>
        <begin position="2"/>
        <end position="36"/>
    </location>
</feature>
<dbReference type="HOGENOM" id="CLU_758858_0_0_1"/>
<dbReference type="OrthoDB" id="2191410at2759"/>
<keyword evidence="1" id="KW-0175">Coiled coil</keyword>
<keyword evidence="4" id="KW-1185">Reference proteome</keyword>
<feature type="compositionally biased region" description="Polar residues" evidence="2">
    <location>
        <begin position="248"/>
        <end position="258"/>
    </location>
</feature>
<feature type="region of interest" description="Disordered" evidence="2">
    <location>
        <begin position="370"/>
        <end position="397"/>
    </location>
</feature>
<feature type="compositionally biased region" description="Basic and acidic residues" evidence="2">
    <location>
        <begin position="374"/>
        <end position="397"/>
    </location>
</feature>
<gene>
    <name evidence="3" type="ORF">NEQG_00782</name>
</gene>
<evidence type="ECO:0000256" key="1">
    <source>
        <dbReference type="SAM" id="Coils"/>
    </source>
</evidence>
<dbReference type="EMBL" id="GL870877">
    <property type="protein sequence ID" value="EIJ88963.1"/>
    <property type="molecule type" value="Genomic_DNA"/>
</dbReference>
<dbReference type="Proteomes" id="UP000002872">
    <property type="component" value="Unassembled WGS sequence"/>
</dbReference>
<evidence type="ECO:0000256" key="2">
    <source>
        <dbReference type="SAM" id="MobiDB-lite"/>
    </source>
</evidence>
<feature type="compositionally biased region" description="Low complexity" evidence="2">
    <location>
        <begin position="223"/>
        <end position="247"/>
    </location>
</feature>
<evidence type="ECO:0000313" key="3">
    <source>
        <dbReference type="EMBL" id="EIJ88963.1"/>
    </source>
</evidence>
<dbReference type="AlphaFoldDB" id="I3EIB6"/>
<protein>
    <submittedName>
        <fullName evidence="3">Uncharacterized protein</fullName>
    </submittedName>
</protein>
<evidence type="ECO:0000313" key="4">
    <source>
        <dbReference type="Proteomes" id="UP000002872"/>
    </source>
</evidence>
<sequence length="397" mass="44989">MKRTQEETRERNKRRLKQLNKEISLLEQEKEMNSNVMLELETKIKTRQSRRYLITEDTEYNTHSIQSNITPEKISSLEVFIHNISNLPLEYILLQSNKIVLTKEWYLSYIEREYLVKYNKIKELLCNKLLLEEKTKGIFTGVEKKRREIIYAKYNTQSVISNVKYNIQSVISNKYNIQSVISNKYNTQSVISPLGSTDLLSNISNILDTIIMDSTSNISSNQGHISSTSTGISSTSSGTHTNSNISSDTHTNSNQGHISSTSTSTPTGSHSTHTPAYPSTSSSAYPSTSSSASVEYKRVLSLFSMMKSNKSSVRYTIPPSKKSNSMHSSHSTCLDKTKGECRSIPDLVKYRMSKCLNKPVRYPAVIRSDCSTPTEKEQGGQVKERLNIKEKNEEKTE</sequence>